<dbReference type="CDD" id="cd02440">
    <property type="entry name" value="AdoMet_MTases"/>
    <property type="match status" value="1"/>
</dbReference>
<dbReference type="GO" id="GO:0008168">
    <property type="term" value="F:methyltransferase activity"/>
    <property type="evidence" value="ECO:0007669"/>
    <property type="project" value="TreeGrafter"/>
</dbReference>
<dbReference type="STRING" id="1051891.A0A0C3LF38"/>
<dbReference type="Proteomes" id="UP000054248">
    <property type="component" value="Unassembled WGS sequence"/>
</dbReference>
<dbReference type="Gene3D" id="3.40.50.150">
    <property type="entry name" value="Vaccinia Virus protein VP39"/>
    <property type="match status" value="1"/>
</dbReference>
<evidence type="ECO:0008006" key="3">
    <source>
        <dbReference type="Google" id="ProtNLM"/>
    </source>
</evidence>
<dbReference type="AlphaFoldDB" id="A0A0C3LF38"/>
<keyword evidence="2" id="KW-1185">Reference proteome</keyword>
<dbReference type="EMBL" id="KN823190">
    <property type="protein sequence ID" value="KIO20062.1"/>
    <property type="molecule type" value="Genomic_DNA"/>
</dbReference>
<dbReference type="SUPFAM" id="SSF53335">
    <property type="entry name" value="S-adenosyl-L-methionine-dependent methyltransferases"/>
    <property type="match status" value="1"/>
</dbReference>
<accession>A0A0C3LF38</accession>
<name>A0A0C3LF38_9AGAM</name>
<reference evidence="1 2" key="1">
    <citation type="submission" date="2014-04" db="EMBL/GenBank/DDBJ databases">
        <authorList>
            <consortium name="DOE Joint Genome Institute"/>
            <person name="Kuo A."/>
            <person name="Girlanda M."/>
            <person name="Perotto S."/>
            <person name="Kohler A."/>
            <person name="Nagy L.G."/>
            <person name="Floudas D."/>
            <person name="Copeland A."/>
            <person name="Barry K.W."/>
            <person name="Cichocki N."/>
            <person name="Veneault-Fourrey C."/>
            <person name="LaButti K."/>
            <person name="Lindquist E.A."/>
            <person name="Lipzen A."/>
            <person name="Lundell T."/>
            <person name="Morin E."/>
            <person name="Murat C."/>
            <person name="Sun H."/>
            <person name="Tunlid A."/>
            <person name="Henrissat B."/>
            <person name="Grigoriev I.V."/>
            <person name="Hibbett D.S."/>
            <person name="Martin F."/>
            <person name="Nordberg H.P."/>
            <person name="Cantor M.N."/>
            <person name="Hua S.X."/>
        </authorList>
    </citation>
    <scope>NUCLEOTIDE SEQUENCE [LARGE SCALE GENOMIC DNA]</scope>
    <source>
        <strain evidence="1 2">MUT 4182</strain>
    </source>
</reference>
<organism evidence="1 2">
    <name type="scientific">Tulasnella calospora MUT 4182</name>
    <dbReference type="NCBI Taxonomy" id="1051891"/>
    <lineage>
        <taxon>Eukaryota</taxon>
        <taxon>Fungi</taxon>
        <taxon>Dikarya</taxon>
        <taxon>Basidiomycota</taxon>
        <taxon>Agaricomycotina</taxon>
        <taxon>Agaricomycetes</taxon>
        <taxon>Cantharellales</taxon>
        <taxon>Tulasnellaceae</taxon>
        <taxon>Tulasnella</taxon>
    </lineage>
</organism>
<proteinExistence type="predicted"/>
<dbReference type="PANTHER" id="PTHR43591:SF24">
    <property type="entry name" value="2-METHOXY-6-POLYPRENYL-1,4-BENZOQUINOL METHYLASE, MITOCHONDRIAL"/>
    <property type="match status" value="1"/>
</dbReference>
<dbReference type="Pfam" id="PF13489">
    <property type="entry name" value="Methyltransf_23"/>
    <property type="match status" value="1"/>
</dbReference>
<dbReference type="HOGENOM" id="CLU_010595_5_2_1"/>
<dbReference type="InterPro" id="IPR029063">
    <property type="entry name" value="SAM-dependent_MTases_sf"/>
</dbReference>
<evidence type="ECO:0000313" key="2">
    <source>
        <dbReference type="Proteomes" id="UP000054248"/>
    </source>
</evidence>
<dbReference type="OrthoDB" id="2013972at2759"/>
<evidence type="ECO:0000313" key="1">
    <source>
        <dbReference type="EMBL" id="KIO20062.1"/>
    </source>
</evidence>
<gene>
    <name evidence="1" type="ORF">M407DRAFT_30291</name>
</gene>
<protein>
    <recommendedName>
        <fullName evidence="3">Methyltransferase domain-containing protein</fullName>
    </recommendedName>
</protein>
<sequence length="334" mass="36432">MSKPVPSPTSELPDDLNPQVRQAVLRELHGGKVNALTDAYLLTGDAEEHARLDAQHNAIALMLGGLFPEQARSMIEATLQSSGGNPNPSILDIGTGSGAWAIAMAKQFPDANVVGLDLVPVNASSKPPSNCRFDICNANEELDLYPSGSFNIVHIRLTLQGVKDYYQLFDQVHRMLRPGGVLLVLEAAFAVFDANKVLIRAEKPNDPGFTWYHHSASVFNEATKARNPSFADIERVGDLLSGMVSDSWESVSGFSFFMPLGPWPSDPVERQAGELMRNSLLSAIVSIRPALVSFGVAPEEADRNAREVKVELKGGKVQQYLKFYQSWAVKKVSD</sequence>
<dbReference type="PANTHER" id="PTHR43591">
    <property type="entry name" value="METHYLTRANSFERASE"/>
    <property type="match status" value="1"/>
</dbReference>
<reference evidence="2" key="2">
    <citation type="submission" date="2015-01" db="EMBL/GenBank/DDBJ databases">
        <title>Evolutionary Origins and Diversification of the Mycorrhizal Mutualists.</title>
        <authorList>
            <consortium name="DOE Joint Genome Institute"/>
            <consortium name="Mycorrhizal Genomics Consortium"/>
            <person name="Kohler A."/>
            <person name="Kuo A."/>
            <person name="Nagy L.G."/>
            <person name="Floudas D."/>
            <person name="Copeland A."/>
            <person name="Barry K.W."/>
            <person name="Cichocki N."/>
            <person name="Veneault-Fourrey C."/>
            <person name="LaButti K."/>
            <person name="Lindquist E.A."/>
            <person name="Lipzen A."/>
            <person name="Lundell T."/>
            <person name="Morin E."/>
            <person name="Murat C."/>
            <person name="Riley R."/>
            <person name="Ohm R."/>
            <person name="Sun H."/>
            <person name="Tunlid A."/>
            <person name="Henrissat B."/>
            <person name="Grigoriev I.V."/>
            <person name="Hibbett D.S."/>
            <person name="Martin F."/>
        </authorList>
    </citation>
    <scope>NUCLEOTIDE SEQUENCE [LARGE SCALE GENOMIC DNA]</scope>
    <source>
        <strain evidence="2">MUT 4182</strain>
    </source>
</reference>